<feature type="transmembrane region" description="Helical" evidence="6">
    <location>
        <begin position="733"/>
        <end position="751"/>
    </location>
</feature>
<sequence>MESAVMVSAASFHDLESSHEPEKPLLVDNSRTRKNRARDVHILSSAFLLIFLAFGATQNLESTLITEKNLGTTSLGILYLSFAFFSLVASSVVRRLGSKNSLILGTTGYWLFIAAHLKPTWYIMVPVSLYLGFASSIIWVEQGAYLTAAARSHARDNGLHEATVIGNFNGEFWGMFACRQDGNAGDITLLFTVFLCSMTLGTILMCFLSKRDEVEHPHGSSLNLLATLSSSSMSLIPPLFDIRMLLIIPLMAYTGLQQAFVWAEFTKFIVKPMFGVSGVGGAMAVYGAFDAICSLTAGRLTSGLKSITLIVTGGALVQAVVFIWLLLFYSPSSGLHGTMNLLIMAALLGIGDGVFNTQLSALIGIFFKHDTEGAFAQLKVWQCGGVALIFFISPYISLQAMLRFFENLYRERRTRKAMDSAGFPDEETPLVVDNSPIQSRRRHTRDVHILSCAFLLIFLAYGAAQNLETSVNTEDDLGTISLGILYLSFTFFSMVASPVVRALGSKNALILGTTGYWLFIAANLIPSWYTMVPASLYMGFAASIIWVGQGTYLTSTARSHAKDYNLHEGTVIGHFNGEFWGMFATHQFVGNLISLAVLTDGTGGSTNSTTLLFSVFLISMTLGTILMCFLHKRNGKAEENTQDSSPSFYASLLSLSKAIVTPLYDVRMLLIIPLMAYSGLQQAFVWAEYTKYIVTPTLGVPGVGGAMAVYGAFDAICSLAAGRLTSGLKSITIIISGGVLLQAIIFLWILLGYSAESGVLGIVYPLIMAAVLGVGDGVLNTQLSALLGIFFKNDTEGAFAQLKVWQSASIAVIFFISSYISLQAMLIVMLAAVAISYAAFVCLSLREKAFQSSTS</sequence>
<evidence type="ECO:0000256" key="2">
    <source>
        <dbReference type="ARBA" id="ARBA00009172"/>
    </source>
</evidence>
<evidence type="ECO:0000256" key="5">
    <source>
        <dbReference type="ARBA" id="ARBA00023136"/>
    </source>
</evidence>
<dbReference type="Gene3D" id="1.20.1250.20">
    <property type="entry name" value="MFS general substrate transporter like domains"/>
    <property type="match status" value="2"/>
</dbReference>
<feature type="transmembrane region" description="Helical" evidence="6">
    <location>
        <begin position="610"/>
        <end position="630"/>
    </location>
</feature>
<dbReference type="SUPFAM" id="SSF103473">
    <property type="entry name" value="MFS general substrate transporter"/>
    <property type="match status" value="2"/>
</dbReference>
<dbReference type="STRING" id="3750.A0A498K7K4"/>
<feature type="transmembrane region" description="Helical" evidence="6">
    <location>
        <begin position="575"/>
        <end position="598"/>
    </location>
</feature>
<feature type="transmembrane region" description="Helical" evidence="6">
    <location>
        <begin position="477"/>
        <end position="496"/>
    </location>
</feature>
<feature type="transmembrane region" description="Helical" evidence="6">
    <location>
        <begin position="77"/>
        <end position="97"/>
    </location>
</feature>
<dbReference type="InterPro" id="IPR010291">
    <property type="entry name" value="Ion_channel_UNC-93"/>
</dbReference>
<feature type="transmembrane region" description="Helical" evidence="6">
    <location>
        <begin position="242"/>
        <end position="262"/>
    </location>
</feature>
<dbReference type="CDD" id="cd17338">
    <property type="entry name" value="MFS_unc93_like"/>
    <property type="match status" value="2"/>
</dbReference>
<evidence type="ECO:0000313" key="8">
    <source>
        <dbReference type="Proteomes" id="UP000290289"/>
    </source>
</evidence>
<keyword evidence="8" id="KW-1185">Reference proteome</keyword>
<dbReference type="GO" id="GO:0016020">
    <property type="term" value="C:membrane"/>
    <property type="evidence" value="ECO:0007669"/>
    <property type="project" value="UniProtKB-SubCell"/>
</dbReference>
<reference evidence="7 8" key="1">
    <citation type="submission" date="2018-10" db="EMBL/GenBank/DDBJ databases">
        <title>A high-quality apple genome assembly.</title>
        <authorList>
            <person name="Hu J."/>
        </authorList>
    </citation>
    <scope>NUCLEOTIDE SEQUENCE [LARGE SCALE GENOMIC DNA]</scope>
    <source>
        <strain evidence="8">cv. HFTH1</strain>
        <tissue evidence="7">Young leaf</tissue>
    </source>
</reference>
<feature type="transmembrane region" description="Helical" evidence="6">
    <location>
        <begin position="698"/>
        <end position="721"/>
    </location>
</feature>
<keyword evidence="5 6" id="KW-0472">Membrane</keyword>
<comment type="subcellular location">
    <subcellularLocation>
        <location evidence="1">Membrane</location>
        <topology evidence="1">Multi-pass membrane protein</topology>
    </subcellularLocation>
</comment>
<name>A0A498K7K4_MALDO</name>
<dbReference type="PANTHER" id="PTHR19444">
    <property type="entry name" value="UNC-93 RELATED"/>
    <property type="match status" value="1"/>
</dbReference>
<dbReference type="InterPro" id="IPR044771">
    <property type="entry name" value="UN933_plant"/>
</dbReference>
<evidence type="ECO:0008006" key="9">
    <source>
        <dbReference type="Google" id="ProtNLM"/>
    </source>
</evidence>
<feature type="transmembrane region" description="Helical" evidence="6">
    <location>
        <begin position="763"/>
        <end position="790"/>
    </location>
</feature>
<dbReference type="InterPro" id="IPR051951">
    <property type="entry name" value="UNC-93_regulatory"/>
</dbReference>
<feature type="transmembrane region" description="Helical" evidence="6">
    <location>
        <begin position="274"/>
        <end position="297"/>
    </location>
</feature>
<organism evidence="7 8">
    <name type="scientific">Malus domestica</name>
    <name type="common">Apple</name>
    <name type="synonym">Pyrus malus</name>
    <dbReference type="NCBI Taxonomy" id="3750"/>
    <lineage>
        <taxon>Eukaryota</taxon>
        <taxon>Viridiplantae</taxon>
        <taxon>Streptophyta</taxon>
        <taxon>Embryophyta</taxon>
        <taxon>Tracheophyta</taxon>
        <taxon>Spermatophyta</taxon>
        <taxon>Magnoliopsida</taxon>
        <taxon>eudicotyledons</taxon>
        <taxon>Gunneridae</taxon>
        <taxon>Pentapetalae</taxon>
        <taxon>rosids</taxon>
        <taxon>fabids</taxon>
        <taxon>Rosales</taxon>
        <taxon>Rosaceae</taxon>
        <taxon>Amygdaloideae</taxon>
        <taxon>Maleae</taxon>
        <taxon>Malus</taxon>
    </lineage>
</organism>
<dbReference type="AlphaFoldDB" id="A0A498K7K4"/>
<dbReference type="EMBL" id="RDQH01000330">
    <property type="protein sequence ID" value="RXI02284.1"/>
    <property type="molecule type" value="Genomic_DNA"/>
</dbReference>
<keyword evidence="3 6" id="KW-0812">Transmembrane</keyword>
<evidence type="ECO:0000256" key="3">
    <source>
        <dbReference type="ARBA" id="ARBA00022692"/>
    </source>
</evidence>
<comment type="caution">
    <text evidence="7">The sequence shown here is derived from an EMBL/GenBank/DDBJ whole genome shotgun (WGS) entry which is preliminary data.</text>
</comment>
<feature type="transmembrane region" description="Helical" evidence="6">
    <location>
        <begin position="508"/>
        <end position="529"/>
    </location>
</feature>
<feature type="transmembrane region" description="Helical" evidence="6">
    <location>
        <begin position="387"/>
        <end position="405"/>
    </location>
</feature>
<feature type="transmembrane region" description="Helical" evidence="6">
    <location>
        <begin position="826"/>
        <end position="845"/>
    </location>
</feature>
<keyword evidence="4 6" id="KW-1133">Transmembrane helix</keyword>
<dbReference type="PANTHER" id="PTHR19444:SF13">
    <property type="entry name" value="PROTEIN UNC-93 HOMOLOG A"/>
    <property type="match status" value="1"/>
</dbReference>
<evidence type="ECO:0000313" key="7">
    <source>
        <dbReference type="EMBL" id="RXI02284.1"/>
    </source>
</evidence>
<feature type="transmembrane region" description="Helical" evidence="6">
    <location>
        <begin position="189"/>
        <end position="208"/>
    </location>
</feature>
<dbReference type="Pfam" id="PF05978">
    <property type="entry name" value="UNC-93"/>
    <property type="match status" value="2"/>
</dbReference>
<gene>
    <name evidence="7" type="ORF">DVH24_026814</name>
</gene>
<feature type="transmembrane region" description="Helical" evidence="6">
    <location>
        <begin position="535"/>
        <end position="554"/>
    </location>
</feature>
<accession>A0A498K7K4</accession>
<dbReference type="InterPro" id="IPR036259">
    <property type="entry name" value="MFS_trans_sf"/>
</dbReference>
<feature type="transmembrane region" description="Helical" evidence="6">
    <location>
        <begin position="309"/>
        <end position="329"/>
    </location>
</feature>
<dbReference type="Proteomes" id="UP000290289">
    <property type="component" value="Chromosome 4"/>
</dbReference>
<feature type="transmembrane region" description="Helical" evidence="6">
    <location>
        <begin position="40"/>
        <end position="57"/>
    </location>
</feature>
<evidence type="ECO:0000256" key="1">
    <source>
        <dbReference type="ARBA" id="ARBA00004141"/>
    </source>
</evidence>
<evidence type="ECO:0000256" key="6">
    <source>
        <dbReference type="SAM" id="Phobius"/>
    </source>
</evidence>
<proteinExistence type="inferred from homology"/>
<feature type="transmembrane region" description="Helical" evidence="6">
    <location>
        <begin position="341"/>
        <end position="367"/>
    </location>
</feature>
<feature type="transmembrane region" description="Helical" evidence="6">
    <location>
        <begin position="109"/>
        <end position="133"/>
    </location>
</feature>
<dbReference type="GO" id="GO:0055075">
    <property type="term" value="P:potassium ion homeostasis"/>
    <property type="evidence" value="ECO:0007669"/>
    <property type="project" value="InterPro"/>
</dbReference>
<feature type="transmembrane region" description="Helical" evidence="6">
    <location>
        <begin position="447"/>
        <end position="465"/>
    </location>
</feature>
<evidence type="ECO:0000256" key="4">
    <source>
        <dbReference type="ARBA" id="ARBA00022989"/>
    </source>
</evidence>
<protein>
    <recommendedName>
        <fullName evidence="9">UNC93-like protein 3</fullName>
    </recommendedName>
</protein>
<comment type="similarity">
    <text evidence="2">Belongs to the unc-93 family.</text>
</comment>